<dbReference type="EMBL" id="JH650971">
    <property type="protein sequence ID" value="EXA44165.1"/>
    <property type="molecule type" value="Genomic_DNA"/>
</dbReference>
<sequence>MPKSSASPSTGVKPALCTSQRRGKNEISTLRALCLRVQSELGIYLLTPSRGSGKSTVRR</sequence>
<dbReference type="AlphaFoldDB" id="W9PWW9"/>
<feature type="compositionally biased region" description="Polar residues" evidence="1">
    <location>
        <begin position="1"/>
        <end position="10"/>
    </location>
</feature>
<feature type="region of interest" description="Disordered" evidence="1">
    <location>
        <begin position="1"/>
        <end position="21"/>
    </location>
</feature>
<name>W9PWW9_FUSOX</name>
<dbReference type="HOGENOM" id="CLU_2960821_0_0_1"/>
<proteinExistence type="predicted"/>
<dbReference type="Proteomes" id="UP000030751">
    <property type="component" value="Unassembled WGS sequence"/>
</dbReference>
<reference evidence="2" key="2">
    <citation type="submission" date="2012-05" db="EMBL/GenBank/DDBJ databases">
        <title>Annotation of the Genome Sequence of Fusarium oxysporum HDV247.</title>
        <authorList>
            <consortium name="The Broad Institute Genomics Platform"/>
            <person name="Ma L.-J."/>
            <person name="Corby-Kistler H."/>
            <person name="Broz K."/>
            <person name="Gale L.R."/>
            <person name="Jonkers W."/>
            <person name="O'Donnell K."/>
            <person name="Ploetz R."/>
            <person name="Steinberg C."/>
            <person name="Schwartz D.C."/>
            <person name="VanEtten H."/>
            <person name="Zhou S."/>
            <person name="Young S.K."/>
            <person name="Zeng Q."/>
            <person name="Gargeya S."/>
            <person name="Fitzgerald M."/>
            <person name="Abouelleil A."/>
            <person name="Alvarado L."/>
            <person name="Chapman S.B."/>
            <person name="Gainer-Dewar J."/>
            <person name="Goldberg J."/>
            <person name="Griggs A."/>
            <person name="Gujja S."/>
            <person name="Hansen M."/>
            <person name="Howarth C."/>
            <person name="Imamovic A."/>
            <person name="Ireland A."/>
            <person name="Larimer J."/>
            <person name="McCowan C."/>
            <person name="Murphy C."/>
            <person name="Pearson M."/>
            <person name="Poon T.W."/>
            <person name="Priest M."/>
            <person name="Roberts A."/>
            <person name="Saif S."/>
            <person name="Shea T."/>
            <person name="Sykes S."/>
            <person name="Wortman J."/>
            <person name="Nusbaum C."/>
            <person name="Birren B."/>
        </authorList>
    </citation>
    <scope>NUCLEOTIDE SEQUENCE</scope>
    <source>
        <strain evidence="2">HDV247</strain>
    </source>
</reference>
<protein>
    <submittedName>
        <fullName evidence="2">Uncharacterized protein</fullName>
    </submittedName>
</protein>
<evidence type="ECO:0000256" key="1">
    <source>
        <dbReference type="SAM" id="MobiDB-lite"/>
    </source>
</evidence>
<accession>W9PWW9</accession>
<reference evidence="2" key="1">
    <citation type="submission" date="2011-10" db="EMBL/GenBank/DDBJ databases">
        <title>The Genome Sequence of Fusarium oxysporum HDV247.</title>
        <authorList>
            <consortium name="The Broad Institute Genome Sequencing Platform"/>
            <person name="Ma L.-J."/>
            <person name="Gale L.R."/>
            <person name="Schwartz D.C."/>
            <person name="Zhou S."/>
            <person name="Corby-Kistler H."/>
            <person name="Young S.K."/>
            <person name="Zeng Q."/>
            <person name="Gargeya S."/>
            <person name="Fitzgerald M."/>
            <person name="Haas B."/>
            <person name="Abouelleil A."/>
            <person name="Alvarado L."/>
            <person name="Arachchi H.M."/>
            <person name="Berlin A."/>
            <person name="Brown A."/>
            <person name="Chapman S.B."/>
            <person name="Chen Z."/>
            <person name="Dunbar C."/>
            <person name="Freedman E."/>
            <person name="Gearin G."/>
            <person name="Goldberg J."/>
            <person name="Griggs A."/>
            <person name="Gujja S."/>
            <person name="Heiman D."/>
            <person name="Howarth C."/>
            <person name="Larson L."/>
            <person name="Lui A."/>
            <person name="MacDonald P.J.P."/>
            <person name="Montmayeur A."/>
            <person name="Murphy C."/>
            <person name="Neiman D."/>
            <person name="Pearson M."/>
            <person name="Priest M."/>
            <person name="Roberts A."/>
            <person name="Saif S."/>
            <person name="Shea T."/>
            <person name="Shenoy N."/>
            <person name="Sisk P."/>
            <person name="Stolte C."/>
            <person name="Sykes S."/>
            <person name="Wortman J."/>
            <person name="Nusbaum C."/>
            <person name="Birren B."/>
        </authorList>
    </citation>
    <scope>NUCLEOTIDE SEQUENCE [LARGE SCALE GENOMIC DNA]</scope>
    <source>
        <strain evidence="2">HDV247</strain>
    </source>
</reference>
<evidence type="ECO:0000313" key="2">
    <source>
        <dbReference type="EMBL" id="EXA44165.1"/>
    </source>
</evidence>
<gene>
    <name evidence="2" type="ORF">FOVG_05667</name>
</gene>
<organism evidence="2">
    <name type="scientific">Fusarium oxysporum f. sp. pisi HDV247</name>
    <dbReference type="NCBI Taxonomy" id="1080344"/>
    <lineage>
        <taxon>Eukaryota</taxon>
        <taxon>Fungi</taxon>
        <taxon>Dikarya</taxon>
        <taxon>Ascomycota</taxon>
        <taxon>Pezizomycotina</taxon>
        <taxon>Sordariomycetes</taxon>
        <taxon>Hypocreomycetidae</taxon>
        <taxon>Hypocreales</taxon>
        <taxon>Nectriaceae</taxon>
        <taxon>Fusarium</taxon>
        <taxon>Fusarium oxysporum species complex</taxon>
    </lineage>
</organism>